<dbReference type="Pfam" id="PF09721">
    <property type="entry name" value="Exosortase_EpsH"/>
    <property type="match status" value="1"/>
</dbReference>
<accession>A0A2T5H0N5</accession>
<sequence length="232" mass="26598">MLSFTHQHRDLKSAILDWWPIFLGLLILYVPTFYDLANGMWSKEEQAHGPIILMLSLWLMYRKWMEMINKSEGKSTAYFGWIVFSVALVLYIIGRSQQILVFEMGSFIWILAAVILIKRGYIALKVMWFPLFFLLFMIPLPGQVVSLLTMPMKMAVSFVAEHILFWANYPIARNGVILQIGQYQLLVADACAGLQTLLTLEALGLFYLNLVHHTSVLRNVTLAILIIPMALD</sequence>
<dbReference type="NCBIfam" id="TIGR03113">
    <property type="entry name" value="exosort_XrtB"/>
    <property type="match status" value="1"/>
</dbReference>
<keyword evidence="1" id="KW-1133">Transmembrane helix</keyword>
<dbReference type="InterPro" id="IPR017544">
    <property type="entry name" value="Exosortase-2"/>
</dbReference>
<name>A0A2T5H0N5_9PROT</name>
<feature type="transmembrane region" description="Helical" evidence="1">
    <location>
        <begin position="15"/>
        <end position="34"/>
    </location>
</feature>
<organism evidence="2 3">
    <name type="scientific">Nitrosomonas oligotropha</name>
    <dbReference type="NCBI Taxonomy" id="42354"/>
    <lineage>
        <taxon>Bacteria</taxon>
        <taxon>Pseudomonadati</taxon>
        <taxon>Pseudomonadota</taxon>
        <taxon>Betaproteobacteria</taxon>
        <taxon>Nitrosomonadales</taxon>
        <taxon>Nitrosomonadaceae</taxon>
        <taxon>Nitrosomonas</taxon>
    </lineage>
</organism>
<feature type="transmembrane region" description="Helical" evidence="1">
    <location>
        <begin position="129"/>
        <end position="148"/>
    </location>
</feature>
<reference evidence="2 3" key="1">
    <citation type="submission" date="2018-04" db="EMBL/GenBank/DDBJ databases">
        <title>Active sludge and wastewater microbial communities from Klosterneuburg, Austria.</title>
        <authorList>
            <person name="Wagner M."/>
        </authorList>
    </citation>
    <scope>NUCLEOTIDE SEQUENCE [LARGE SCALE GENOMIC DNA]</scope>
    <source>
        <strain evidence="2 3">Nm49</strain>
    </source>
</reference>
<keyword evidence="1" id="KW-0812">Transmembrane</keyword>
<dbReference type="Proteomes" id="UP000244128">
    <property type="component" value="Unassembled WGS sequence"/>
</dbReference>
<gene>
    <name evidence="2" type="ORF">C8R26_1595</name>
</gene>
<feature type="transmembrane region" description="Helical" evidence="1">
    <location>
        <begin position="99"/>
        <end position="117"/>
    </location>
</feature>
<evidence type="ECO:0000313" key="2">
    <source>
        <dbReference type="EMBL" id="PTQ65109.1"/>
    </source>
</evidence>
<dbReference type="EMBL" id="QAOI01000059">
    <property type="protein sequence ID" value="PTQ65109.1"/>
    <property type="molecule type" value="Genomic_DNA"/>
</dbReference>
<feature type="transmembrane region" description="Helical" evidence="1">
    <location>
        <begin position="76"/>
        <end position="93"/>
    </location>
</feature>
<comment type="caution">
    <text evidence="2">The sequence shown here is derived from an EMBL/GenBank/DDBJ whole genome shotgun (WGS) entry which is preliminary data.</text>
</comment>
<evidence type="ECO:0000313" key="3">
    <source>
        <dbReference type="Proteomes" id="UP000244128"/>
    </source>
</evidence>
<protein>
    <submittedName>
        <fullName evidence="2">Exosortase B</fullName>
    </submittedName>
</protein>
<dbReference type="RefSeq" id="WP_258193123.1">
    <property type="nucleotide sequence ID" value="NZ_QAOI01000059.1"/>
</dbReference>
<dbReference type="AlphaFoldDB" id="A0A2T5H0N5"/>
<keyword evidence="1" id="KW-0472">Membrane</keyword>
<evidence type="ECO:0000256" key="1">
    <source>
        <dbReference type="SAM" id="Phobius"/>
    </source>
</evidence>
<proteinExistence type="predicted"/>
<feature type="transmembrane region" description="Helical" evidence="1">
    <location>
        <begin position="46"/>
        <end position="64"/>
    </location>
</feature>
<dbReference type="InterPro" id="IPR019127">
    <property type="entry name" value="Exosortase"/>
</dbReference>